<dbReference type="Gene3D" id="3.40.710.10">
    <property type="entry name" value="DD-peptidase/beta-lactamase superfamily"/>
    <property type="match status" value="2"/>
</dbReference>
<reference evidence="3" key="1">
    <citation type="journal article" date="2014" name="Int. J. Syst. Evol. Microbiol.">
        <title>Complete genome sequence of Corynebacterium casei LMG S-19264T (=DSM 44701T), isolated from a smear-ripened cheese.</title>
        <authorList>
            <consortium name="US DOE Joint Genome Institute (JGI-PGF)"/>
            <person name="Walter F."/>
            <person name="Albersmeier A."/>
            <person name="Kalinowski J."/>
            <person name="Ruckert C."/>
        </authorList>
    </citation>
    <scope>NUCLEOTIDE SEQUENCE</scope>
    <source>
        <strain evidence="3">KCTC 32422</strain>
    </source>
</reference>
<comment type="similarity">
    <text evidence="1">Belongs to the peptidase S13 family.</text>
</comment>
<keyword evidence="4" id="KW-1185">Reference proteome</keyword>
<name>A0A918R906_9SPHN</name>
<proteinExistence type="inferred from homology"/>
<dbReference type="Gene3D" id="3.50.80.20">
    <property type="entry name" value="D-Ala-D-Ala carboxypeptidase C, peptidase S13"/>
    <property type="match status" value="1"/>
</dbReference>
<dbReference type="Proteomes" id="UP000634139">
    <property type="component" value="Unassembled WGS sequence"/>
</dbReference>
<organism evidence="3 4">
    <name type="scientific">Novosphingobium arvoryzae</name>
    <dbReference type="NCBI Taxonomy" id="1256514"/>
    <lineage>
        <taxon>Bacteria</taxon>
        <taxon>Pseudomonadati</taxon>
        <taxon>Pseudomonadota</taxon>
        <taxon>Alphaproteobacteria</taxon>
        <taxon>Sphingomonadales</taxon>
        <taxon>Sphingomonadaceae</taxon>
        <taxon>Novosphingobium</taxon>
    </lineage>
</organism>
<protein>
    <submittedName>
        <fullName evidence="3">D-alanyl-D-alanine carboxypeptidase DacC</fullName>
    </submittedName>
</protein>
<dbReference type="NCBIfam" id="TIGR00666">
    <property type="entry name" value="PBP4"/>
    <property type="match status" value="1"/>
</dbReference>
<accession>A0A918R906</accession>
<dbReference type="InterPro" id="IPR012338">
    <property type="entry name" value="Beta-lactam/transpept-like"/>
</dbReference>
<sequence length="484" mass="51154">MLAVPVAAQTPTAPPQTVEQALALAPAGTRFGVLVVDDEGRDVLAIRPDDRFIPASNTKLFTTATAYALLADKVAGARLGTEGFGRYAPGAFIGLAEREGDAPDVILYGRGDAQLSSAADCKQDCLSELADMIARKARRVGDVVGDDSWFPDQRWSPGMSWNNIGTDSGTAISALSLDNNELPVAIAPGAEGQPPLVEIAPYYTVRNEAVTIAAGGQTRLGFERAVNGMELRIYGEIAVGAPPFRDRLGIDDPAHYSAWQLRRMLEARGVNVTGSVRAQHRPVSLIDEPKAREGRDIRVRMPRAAFMGGHTAPPLADTIRVVNKDSQNLYAELLLRRVGKLDGTGSLADGIAALHAVMAAAGVARGSYDFSDGSGMSTYNRISPRAAVTLLRWAKGQPWGGDWAASLPVGGVDGTLRRRFKGTALEGKIRAKTGTLNATNTLSGYLTAASGRELTFSILANDVPEDGRAVPAMDAALLLIAAAN</sequence>
<keyword evidence="3" id="KW-0645">Protease</keyword>
<evidence type="ECO:0000256" key="1">
    <source>
        <dbReference type="ARBA" id="ARBA00006096"/>
    </source>
</evidence>
<dbReference type="PANTHER" id="PTHR30023:SF0">
    <property type="entry name" value="PENICILLIN-SENSITIVE CARBOXYPEPTIDASE A"/>
    <property type="match status" value="1"/>
</dbReference>
<keyword evidence="3" id="KW-0121">Carboxypeptidase</keyword>
<evidence type="ECO:0000313" key="3">
    <source>
        <dbReference type="EMBL" id="GGZ91321.1"/>
    </source>
</evidence>
<dbReference type="EMBL" id="BMZD01000002">
    <property type="protein sequence ID" value="GGZ91321.1"/>
    <property type="molecule type" value="Genomic_DNA"/>
</dbReference>
<reference evidence="3" key="2">
    <citation type="submission" date="2020-09" db="EMBL/GenBank/DDBJ databases">
        <authorList>
            <person name="Sun Q."/>
            <person name="Kim S."/>
        </authorList>
    </citation>
    <scope>NUCLEOTIDE SEQUENCE</scope>
    <source>
        <strain evidence="3">KCTC 32422</strain>
    </source>
</reference>
<dbReference type="GO" id="GO:0000270">
    <property type="term" value="P:peptidoglycan metabolic process"/>
    <property type="evidence" value="ECO:0007669"/>
    <property type="project" value="TreeGrafter"/>
</dbReference>
<dbReference type="Pfam" id="PF02113">
    <property type="entry name" value="Peptidase_S13"/>
    <property type="match status" value="1"/>
</dbReference>
<dbReference type="PANTHER" id="PTHR30023">
    <property type="entry name" value="D-ALANYL-D-ALANINE CARBOXYPEPTIDASE"/>
    <property type="match status" value="1"/>
</dbReference>
<dbReference type="InterPro" id="IPR000667">
    <property type="entry name" value="Peptidase_S13"/>
</dbReference>
<dbReference type="GO" id="GO:0004185">
    <property type="term" value="F:serine-type carboxypeptidase activity"/>
    <property type="evidence" value="ECO:0007669"/>
    <property type="project" value="InterPro"/>
</dbReference>
<evidence type="ECO:0000256" key="2">
    <source>
        <dbReference type="ARBA" id="ARBA00022801"/>
    </source>
</evidence>
<dbReference type="SUPFAM" id="SSF56601">
    <property type="entry name" value="beta-lactamase/transpeptidase-like"/>
    <property type="match status" value="1"/>
</dbReference>
<evidence type="ECO:0000313" key="4">
    <source>
        <dbReference type="Proteomes" id="UP000634139"/>
    </source>
</evidence>
<dbReference type="AlphaFoldDB" id="A0A918R906"/>
<gene>
    <name evidence="3" type="primary">dacC</name>
    <name evidence="3" type="ORF">GCM10011617_08170</name>
</gene>
<comment type="caution">
    <text evidence="3">The sequence shown here is derived from an EMBL/GenBank/DDBJ whole genome shotgun (WGS) entry which is preliminary data.</text>
</comment>
<dbReference type="PRINTS" id="PR00922">
    <property type="entry name" value="DADACBPTASE3"/>
</dbReference>
<keyword evidence="2" id="KW-0378">Hydrolase</keyword>
<dbReference type="GO" id="GO:0006508">
    <property type="term" value="P:proteolysis"/>
    <property type="evidence" value="ECO:0007669"/>
    <property type="project" value="InterPro"/>
</dbReference>